<protein>
    <recommendedName>
        <fullName evidence="3">DUF3143 domain-containing protein</fullName>
    </recommendedName>
</protein>
<dbReference type="STRING" id="1666911.HLUCCA11_03905"/>
<dbReference type="PANTHER" id="PTHR35765">
    <property type="entry name" value="OS05G0569200 PROTEIN"/>
    <property type="match status" value="1"/>
</dbReference>
<evidence type="ECO:0008006" key="3">
    <source>
        <dbReference type="Google" id="ProtNLM"/>
    </source>
</evidence>
<proteinExistence type="predicted"/>
<evidence type="ECO:0000313" key="2">
    <source>
        <dbReference type="Proteomes" id="UP000050465"/>
    </source>
</evidence>
<dbReference type="Proteomes" id="UP000050465">
    <property type="component" value="Unassembled WGS sequence"/>
</dbReference>
<evidence type="ECO:0000313" key="1">
    <source>
        <dbReference type="EMBL" id="KPQ37074.1"/>
    </source>
</evidence>
<dbReference type="Pfam" id="PF11341">
    <property type="entry name" value="DUF3143"/>
    <property type="match status" value="1"/>
</dbReference>
<organism evidence="1 2">
    <name type="scientific">Phormidesmis priestleyi Ana</name>
    <dbReference type="NCBI Taxonomy" id="1666911"/>
    <lineage>
        <taxon>Bacteria</taxon>
        <taxon>Bacillati</taxon>
        <taxon>Cyanobacteriota</taxon>
        <taxon>Cyanophyceae</taxon>
        <taxon>Leptolyngbyales</taxon>
        <taxon>Leptolyngbyaceae</taxon>
        <taxon>Phormidesmis</taxon>
    </lineage>
</organism>
<dbReference type="EMBL" id="LJZR01000003">
    <property type="protein sequence ID" value="KPQ37074.1"/>
    <property type="molecule type" value="Genomic_DNA"/>
</dbReference>
<accession>A0A0N8KNP0</accession>
<gene>
    <name evidence="1" type="ORF">HLUCCA11_03905</name>
</gene>
<name>A0A0N8KNP0_9CYAN</name>
<dbReference type="PANTHER" id="PTHR35765:SF2">
    <property type="entry name" value="OS05G0569200 PROTEIN"/>
    <property type="match status" value="1"/>
</dbReference>
<dbReference type="AlphaFoldDB" id="A0A0N8KNP0"/>
<reference evidence="1 2" key="1">
    <citation type="submission" date="2015-09" db="EMBL/GenBank/DDBJ databases">
        <title>Identification and resolution of microdiversity through metagenomic sequencing of parallel consortia.</title>
        <authorList>
            <person name="Nelson W.C."/>
            <person name="Romine M.F."/>
            <person name="Lindemann S.R."/>
        </authorList>
    </citation>
    <scope>NUCLEOTIDE SEQUENCE [LARGE SCALE GENOMIC DNA]</scope>
    <source>
        <strain evidence="1">Ana</strain>
    </source>
</reference>
<comment type="caution">
    <text evidence="1">The sequence shown here is derived from an EMBL/GenBank/DDBJ whole genome shotgun (WGS) entry which is preliminary data.</text>
</comment>
<dbReference type="InterPro" id="IPR021489">
    <property type="entry name" value="DUF3143"/>
</dbReference>
<sequence>MSPASNPLYSHSLPEIEAWLTAQGGDRATDNISLWTFVRDSWSADLLLDVDSIIVRYTSADGSKVQRSFKYSLSRSDLEEVIFSGP</sequence>